<dbReference type="STRING" id="75922.BST47_19560"/>
<dbReference type="PANTHER" id="PTHR36509">
    <property type="entry name" value="BLL3101 PROTEIN"/>
    <property type="match status" value="1"/>
</dbReference>
<name>A0A1X0JLR4_9MYCO</name>
<dbReference type="RefSeq" id="WP_083127310.1">
    <property type="nucleotide sequence ID" value="NZ_MVIM01000011.1"/>
</dbReference>
<comment type="caution">
    <text evidence="3">The sequence shown here is derived from an EMBL/GenBank/DDBJ whole genome shotgun (WGS) entry which is preliminary data.</text>
</comment>
<dbReference type="Proteomes" id="UP000192411">
    <property type="component" value="Unassembled WGS sequence"/>
</dbReference>
<feature type="domain" description="DUF1214" evidence="1">
    <location>
        <begin position="218"/>
        <end position="296"/>
    </location>
</feature>
<dbReference type="EMBL" id="MVIM01000011">
    <property type="protein sequence ID" value="ORB63356.1"/>
    <property type="molecule type" value="Genomic_DNA"/>
</dbReference>
<feature type="domain" description="DUF1254" evidence="2">
    <location>
        <begin position="28"/>
        <end position="138"/>
    </location>
</feature>
<evidence type="ECO:0000259" key="2">
    <source>
        <dbReference type="Pfam" id="PF06863"/>
    </source>
</evidence>
<dbReference type="AlphaFoldDB" id="A0A1X0JLR4"/>
<dbReference type="InterPro" id="IPR037049">
    <property type="entry name" value="DUF1214_C_sf"/>
</dbReference>
<evidence type="ECO:0000313" key="4">
    <source>
        <dbReference type="Proteomes" id="UP000192411"/>
    </source>
</evidence>
<proteinExistence type="predicted"/>
<dbReference type="InterPro" id="IPR010621">
    <property type="entry name" value="DUF1214"/>
</dbReference>
<evidence type="ECO:0000313" key="3">
    <source>
        <dbReference type="EMBL" id="ORB63356.1"/>
    </source>
</evidence>
<reference evidence="3 4" key="1">
    <citation type="submission" date="2017-02" db="EMBL/GenBank/DDBJ databases">
        <title>The new phylogeny of genus Mycobacterium.</title>
        <authorList>
            <person name="Tortoli E."/>
            <person name="Trovato A."/>
            <person name="Cirillo D.M."/>
        </authorList>
    </citation>
    <scope>NUCLEOTIDE SEQUENCE [LARGE SCALE GENOMIC DNA]</scope>
    <source>
        <strain evidence="3 4">DSM 44338</strain>
    </source>
</reference>
<dbReference type="OrthoDB" id="40820at2"/>
<dbReference type="SUPFAM" id="SSF160935">
    <property type="entry name" value="VPA0735-like"/>
    <property type="match status" value="1"/>
</dbReference>
<dbReference type="Gene3D" id="2.60.120.600">
    <property type="entry name" value="Domain of unknown function DUF1214, C-terminal domain"/>
    <property type="match status" value="1"/>
</dbReference>
<keyword evidence="4" id="KW-1185">Reference proteome</keyword>
<gene>
    <name evidence="3" type="ORF">BST47_19560</name>
</gene>
<dbReference type="PANTHER" id="PTHR36509:SF2">
    <property type="entry name" value="BLL3101 PROTEIN"/>
    <property type="match status" value="1"/>
</dbReference>
<dbReference type="Pfam" id="PF06863">
    <property type="entry name" value="DUF1254"/>
    <property type="match status" value="1"/>
</dbReference>
<accession>A0A1X0JLR4</accession>
<organism evidence="3 4">
    <name type="scientific">Mycolicibacterium tusciae</name>
    <dbReference type="NCBI Taxonomy" id="75922"/>
    <lineage>
        <taxon>Bacteria</taxon>
        <taxon>Bacillati</taxon>
        <taxon>Actinomycetota</taxon>
        <taxon>Actinomycetes</taxon>
        <taxon>Mycobacteriales</taxon>
        <taxon>Mycobacteriaceae</taxon>
        <taxon>Mycolicibacterium</taxon>
    </lineage>
</organism>
<dbReference type="InterPro" id="IPR010679">
    <property type="entry name" value="DUF1254"/>
</dbReference>
<protein>
    <submittedName>
        <fullName evidence="3">Carboxylesterase</fullName>
    </submittedName>
</protein>
<dbReference type="Pfam" id="PF06742">
    <property type="entry name" value="DUF1214"/>
    <property type="match status" value="1"/>
</dbReference>
<evidence type="ECO:0000259" key="1">
    <source>
        <dbReference type="Pfam" id="PF06742"/>
    </source>
</evidence>
<sequence>MHVNVDNFVRAETDRMFADIQRDAGGIDTFRHNREPAPVDQQTVIRLNRDTLYSFAIVDISAGAALTLPDSGERYLSAMIVNQDHFINAVYHDAGTYRLTVDQFHTPYVLVAVRILVNPLDEGDLAEVAQLQDALKLESGSGKPFGYPDYDAASMDATRDALLALAKGLHAFDRTFGARDQVDPIRHLIGTAAGWGGLPTEEATYIGVDPAPSDHVQTLTLRDVPVDGFWSVSVYNARGFFEPNEHDQYTVNSVTGIKNPDGSVTVRFDPNGSGDKPNTIATPEGWNFLVRLYRPRAAILDGTWQLPDLTPATD</sequence>